<feature type="non-terminal residue" evidence="2">
    <location>
        <position position="1"/>
    </location>
</feature>
<organism evidence="2 3">
    <name type="scientific">Bacillus smithii 7_3_47FAA</name>
    <dbReference type="NCBI Taxonomy" id="665952"/>
    <lineage>
        <taxon>Bacteria</taxon>
        <taxon>Bacillati</taxon>
        <taxon>Bacillota</taxon>
        <taxon>Bacilli</taxon>
        <taxon>Bacillales</taxon>
        <taxon>Bacillaceae</taxon>
        <taxon>Bacillus</taxon>
    </lineage>
</organism>
<name>G9QQH9_9BACI</name>
<dbReference type="AlphaFoldDB" id="G9QQH9"/>
<dbReference type="PATRIC" id="fig|665952.3.peg.3479"/>
<dbReference type="HOGENOM" id="CLU_1573875_0_0_9"/>
<sequence length="169" mass="19384">KLAKQDEEKLLVELNSALGTLGDEAKEQQLAALIHRIESMPGCIRDYREWLKEQGVDTTGMYPMGRAESVMSQLAYRVKYRRSWTDKGLRAFFKAMIARMDGIRLFGHRLGEESSHPAEETASTKQTIVNKAKQRIRRLLPEVTRNNVPYLQQSSGTPIYHTLSEFKGW</sequence>
<dbReference type="InterPro" id="IPR009620">
    <property type="entry name" value="UPF0236"/>
</dbReference>
<gene>
    <name evidence="2" type="ORF">HMPREF1015_00546</name>
</gene>
<comment type="similarity">
    <text evidence="1">Belongs to the UPF0236 family.</text>
</comment>
<dbReference type="Proteomes" id="UP000011747">
    <property type="component" value="Unassembled WGS sequence"/>
</dbReference>
<reference evidence="2 3" key="1">
    <citation type="submission" date="2011-09" db="EMBL/GenBank/DDBJ databases">
        <title>The Genome Sequence of Bacillus smithii 7_3_47FAA.</title>
        <authorList>
            <consortium name="The Broad Institute Genome Sequencing Platform"/>
            <person name="Earl A."/>
            <person name="Ward D."/>
            <person name="Feldgarden M."/>
            <person name="Gevers D."/>
            <person name="Daigneault M."/>
            <person name="Strauss J."/>
            <person name="Allen-Vercoe E."/>
            <person name="Young S.K."/>
            <person name="Zeng Q."/>
            <person name="Gargeya S."/>
            <person name="Fitzgerald M."/>
            <person name="Haas B."/>
            <person name="Abouelleil A."/>
            <person name="Alvarado L."/>
            <person name="Arachchi H.M."/>
            <person name="Berlin A."/>
            <person name="Brown A."/>
            <person name="Chapman S.B."/>
            <person name="Chen Z."/>
            <person name="Dunbar C."/>
            <person name="Freedman E."/>
            <person name="Gearin G."/>
            <person name="Goldberg J."/>
            <person name="Griggs A."/>
            <person name="Gujja S."/>
            <person name="Heiman D."/>
            <person name="Howarth C."/>
            <person name="Larson L."/>
            <person name="Lui A."/>
            <person name="MacDonald P.J.P."/>
            <person name="Montmayeur A."/>
            <person name="Murphy C."/>
            <person name="Neiman D."/>
            <person name="Pearson M."/>
            <person name="Priest M."/>
            <person name="Roberts A."/>
            <person name="Saif S."/>
            <person name="Shea T."/>
            <person name="Shenoy N."/>
            <person name="Sisk P."/>
            <person name="Stolte C."/>
            <person name="Sykes S."/>
            <person name="Wortman J."/>
            <person name="Nusbaum C."/>
            <person name="Birren B."/>
        </authorList>
    </citation>
    <scope>NUCLEOTIDE SEQUENCE [LARGE SCALE GENOMIC DNA]</scope>
    <source>
        <strain evidence="2 3">7_3_47FAA</strain>
    </source>
</reference>
<protein>
    <submittedName>
        <fullName evidence="2">Uncharacterized protein</fullName>
    </submittedName>
</protein>
<dbReference type="RefSeq" id="WP_003355651.1">
    <property type="nucleotide sequence ID" value="NZ_JH414764.1"/>
</dbReference>
<dbReference type="EMBL" id="ACWF01000162">
    <property type="protein sequence ID" value="EHL73019.1"/>
    <property type="molecule type" value="Genomic_DNA"/>
</dbReference>
<dbReference type="Pfam" id="PF06782">
    <property type="entry name" value="UPF0236"/>
    <property type="match status" value="1"/>
</dbReference>
<keyword evidence="3" id="KW-1185">Reference proteome</keyword>
<accession>G9QQH9</accession>
<evidence type="ECO:0000313" key="2">
    <source>
        <dbReference type="EMBL" id="EHL73019.1"/>
    </source>
</evidence>
<evidence type="ECO:0000256" key="1">
    <source>
        <dbReference type="ARBA" id="ARBA00006539"/>
    </source>
</evidence>
<proteinExistence type="inferred from homology"/>
<evidence type="ECO:0000313" key="3">
    <source>
        <dbReference type="Proteomes" id="UP000011747"/>
    </source>
</evidence>
<comment type="caution">
    <text evidence="2">The sequence shown here is derived from an EMBL/GenBank/DDBJ whole genome shotgun (WGS) entry which is preliminary data.</text>
</comment>